<evidence type="ECO:0000256" key="4">
    <source>
        <dbReference type="ARBA" id="ARBA00023242"/>
    </source>
</evidence>
<dbReference type="PROSITE" id="PS50252">
    <property type="entry name" value="TBOX_3"/>
    <property type="match status" value="1"/>
</dbReference>
<keyword evidence="1" id="KW-0805">Transcription regulation</keyword>
<gene>
    <name evidence="9" type="ORF">Mgra_00003404</name>
</gene>
<dbReference type="SUPFAM" id="SSF49417">
    <property type="entry name" value="p53-like transcription factors"/>
    <property type="match status" value="1"/>
</dbReference>
<keyword evidence="2 5" id="KW-0238">DNA-binding</keyword>
<dbReference type="OrthoDB" id="7442607at2759"/>
<keyword evidence="10" id="KW-1185">Reference proteome</keyword>
<keyword evidence="7" id="KW-0472">Membrane</keyword>
<keyword evidence="7" id="KW-0812">Transmembrane</keyword>
<dbReference type="Proteomes" id="UP000605970">
    <property type="component" value="Unassembled WGS sequence"/>
</dbReference>
<evidence type="ECO:0000313" key="10">
    <source>
        <dbReference type="Proteomes" id="UP000605970"/>
    </source>
</evidence>
<evidence type="ECO:0000256" key="7">
    <source>
        <dbReference type="SAM" id="Phobius"/>
    </source>
</evidence>
<feature type="domain" description="T-box" evidence="8">
    <location>
        <begin position="1"/>
        <end position="153"/>
    </location>
</feature>
<dbReference type="InterPro" id="IPR036960">
    <property type="entry name" value="T-box_sf"/>
</dbReference>
<reference evidence="9" key="1">
    <citation type="journal article" date="2020" name="Ecol. Evol.">
        <title>Genome structure and content of the rice root-knot nematode (Meloidogyne graminicola).</title>
        <authorList>
            <person name="Phan N.T."/>
            <person name="Danchin E.G.J."/>
            <person name="Klopp C."/>
            <person name="Perfus-Barbeoch L."/>
            <person name="Kozlowski D.K."/>
            <person name="Koutsovoulos G.D."/>
            <person name="Lopez-Roques C."/>
            <person name="Bouchez O."/>
            <person name="Zahm M."/>
            <person name="Besnard G."/>
            <person name="Bellafiore S."/>
        </authorList>
    </citation>
    <scope>NUCLEOTIDE SEQUENCE</scope>
    <source>
        <strain evidence="9">VN-18</strain>
    </source>
</reference>
<feature type="region of interest" description="Disordered" evidence="6">
    <location>
        <begin position="244"/>
        <end position="269"/>
    </location>
</feature>
<keyword evidence="3" id="KW-0804">Transcription</keyword>
<name>A0A8S9ZVI9_9BILA</name>
<evidence type="ECO:0000259" key="8">
    <source>
        <dbReference type="PROSITE" id="PS50252"/>
    </source>
</evidence>
<dbReference type="InterPro" id="IPR001699">
    <property type="entry name" value="TF_T-box"/>
</dbReference>
<proteinExistence type="predicted"/>
<dbReference type="AlphaFoldDB" id="A0A8S9ZVI9"/>
<evidence type="ECO:0000313" key="9">
    <source>
        <dbReference type="EMBL" id="KAF7637228.1"/>
    </source>
</evidence>
<dbReference type="Gene3D" id="2.60.40.820">
    <property type="entry name" value="Transcription factor, T-box"/>
    <property type="match status" value="2"/>
</dbReference>
<comment type="caution">
    <text evidence="5">Lacks conserved residue(s) required for the propagation of feature annotation.</text>
</comment>
<dbReference type="PANTHER" id="PTHR11267">
    <property type="entry name" value="T-BOX PROTEIN-RELATED"/>
    <property type="match status" value="1"/>
</dbReference>
<dbReference type="InterPro" id="IPR008967">
    <property type="entry name" value="p53-like_TF_DNA-bd_sf"/>
</dbReference>
<accession>A0A8S9ZVI9</accession>
<dbReference type="GO" id="GO:0000981">
    <property type="term" value="F:DNA-binding transcription factor activity, RNA polymerase II-specific"/>
    <property type="evidence" value="ECO:0007669"/>
    <property type="project" value="TreeGrafter"/>
</dbReference>
<dbReference type="GO" id="GO:0000978">
    <property type="term" value="F:RNA polymerase II cis-regulatory region sequence-specific DNA binding"/>
    <property type="evidence" value="ECO:0007669"/>
    <property type="project" value="InterPro"/>
</dbReference>
<dbReference type="GO" id="GO:0005634">
    <property type="term" value="C:nucleus"/>
    <property type="evidence" value="ECO:0007669"/>
    <property type="project" value="UniProtKB-SubCell"/>
</dbReference>
<keyword evidence="7" id="KW-1133">Transmembrane helix</keyword>
<protein>
    <recommendedName>
        <fullName evidence="8">T-box domain-containing protein</fullName>
    </recommendedName>
</protein>
<keyword evidence="4 5" id="KW-0539">Nucleus</keyword>
<organism evidence="9 10">
    <name type="scientific">Meloidogyne graminicola</name>
    <dbReference type="NCBI Taxonomy" id="189291"/>
    <lineage>
        <taxon>Eukaryota</taxon>
        <taxon>Metazoa</taxon>
        <taxon>Ecdysozoa</taxon>
        <taxon>Nematoda</taxon>
        <taxon>Chromadorea</taxon>
        <taxon>Rhabditida</taxon>
        <taxon>Tylenchina</taxon>
        <taxon>Tylenchomorpha</taxon>
        <taxon>Tylenchoidea</taxon>
        <taxon>Meloidogynidae</taxon>
        <taxon>Meloidogyninae</taxon>
        <taxon>Meloidogyne</taxon>
    </lineage>
</organism>
<dbReference type="SMART" id="SM00425">
    <property type="entry name" value="TBOX"/>
    <property type="match status" value="1"/>
</dbReference>
<sequence>MIITKSGRRMFPVLRCRLFGTLPGFLYFIYLDLIPVEKEHRFRYAYNKSQWQSAGKAERAQFGRLFSHPDNPICGEQLQLNSMHKYRPRVHVFCIPKGQLNVIKKQQQIFNKEIKNAEGLKKLANGPFDYKTFLFEVTQKKIELNPFAKGFRDQKHEDLAEERLKSTFLVEHSIINKQNTNLITSKNTIQKHLFPPTPPYVTSSPFRPSPFSMLSSINLRLLPNWSSNTQMALNPFFKVLEEERRQNNNKPNQDSNDPLIKSVRDSNGC</sequence>
<dbReference type="InterPro" id="IPR046360">
    <property type="entry name" value="T-box_DNA-bd"/>
</dbReference>
<comment type="caution">
    <text evidence="9">The sequence shown here is derived from an EMBL/GenBank/DDBJ whole genome shotgun (WGS) entry which is preliminary data.</text>
</comment>
<comment type="subcellular location">
    <subcellularLocation>
        <location evidence="5">Nucleus</location>
    </subcellularLocation>
</comment>
<dbReference type="GO" id="GO:0000785">
    <property type="term" value="C:chromatin"/>
    <property type="evidence" value="ECO:0007669"/>
    <property type="project" value="TreeGrafter"/>
</dbReference>
<evidence type="ECO:0000256" key="2">
    <source>
        <dbReference type="ARBA" id="ARBA00023125"/>
    </source>
</evidence>
<dbReference type="PANTHER" id="PTHR11267:SF190">
    <property type="entry name" value="T-BOX TRANSCRIPTION FACTOR TBX20"/>
    <property type="match status" value="1"/>
</dbReference>
<evidence type="ECO:0000256" key="6">
    <source>
        <dbReference type="SAM" id="MobiDB-lite"/>
    </source>
</evidence>
<dbReference type="GO" id="GO:0007507">
    <property type="term" value="P:heart development"/>
    <property type="evidence" value="ECO:0007669"/>
    <property type="project" value="TreeGrafter"/>
</dbReference>
<evidence type="ECO:0000256" key="5">
    <source>
        <dbReference type="PROSITE-ProRule" id="PRU00201"/>
    </source>
</evidence>
<dbReference type="EMBL" id="JABEBT010000022">
    <property type="protein sequence ID" value="KAF7637228.1"/>
    <property type="molecule type" value="Genomic_DNA"/>
</dbReference>
<dbReference type="GO" id="GO:0001708">
    <property type="term" value="P:cell fate specification"/>
    <property type="evidence" value="ECO:0007669"/>
    <property type="project" value="TreeGrafter"/>
</dbReference>
<dbReference type="GO" id="GO:0045893">
    <property type="term" value="P:positive regulation of DNA-templated transcription"/>
    <property type="evidence" value="ECO:0007669"/>
    <property type="project" value="InterPro"/>
</dbReference>
<dbReference type="Pfam" id="PF00907">
    <property type="entry name" value="T-box"/>
    <property type="match status" value="1"/>
</dbReference>
<evidence type="ECO:0000256" key="1">
    <source>
        <dbReference type="ARBA" id="ARBA00023015"/>
    </source>
</evidence>
<feature type="transmembrane region" description="Helical" evidence="7">
    <location>
        <begin position="12"/>
        <end position="31"/>
    </location>
</feature>
<evidence type="ECO:0000256" key="3">
    <source>
        <dbReference type="ARBA" id="ARBA00023163"/>
    </source>
</evidence>